<dbReference type="RefSeq" id="WP_209214510.1">
    <property type="nucleotide sequence ID" value="NZ_JAFFZM010000032.1"/>
</dbReference>
<reference evidence="3 4" key="1">
    <citation type="submission" date="2021-02" db="EMBL/GenBank/DDBJ databases">
        <title>Streptomyces spirodelae sp. nov., isolated from duckweed.</title>
        <authorList>
            <person name="Saimee Y."/>
            <person name="Duangmal K."/>
        </authorList>
    </citation>
    <scope>NUCLEOTIDE SEQUENCE [LARGE SCALE GENOMIC DNA]</scope>
    <source>
        <strain evidence="3 4">DSM 42105</strain>
    </source>
</reference>
<dbReference type="InterPro" id="IPR011990">
    <property type="entry name" value="TPR-like_helical_dom_sf"/>
</dbReference>
<keyword evidence="1" id="KW-0802">TPR repeat</keyword>
<dbReference type="GeneID" id="96263408"/>
<sequence length="466" mass="50216">MARRRPNQQLAALLAESGWSAGELARAVNALGTKYGLRLRYDRTAVAHWLEGSRPRSPVPGLVAQVFGRRLGRAVHTAETGLDSAAPTRTPTDVVSRTVDPVARLTTLCRADADPARRLALNREMFTSGDVRLPAWPPPTGPRSERPDRTAWTTAAHTDARLADMVTVFAELAEKYGGAHARSALGAYVADDVAPRLTASPDGGTLDPTVLTGSARLMHLLGTMASDAGLPNLGYHCYRSALDLAYRADDRNVYAITLRTMGVLALRLDDPTGARQWSRTALEVAAATATSHVLTYLYAGRALVRATDGERKAALADLLAAERSHAARPGAEADTGPLAPFTRYPPAAFHYQRGEVLLALGDRKQAVTAFHDSLAVRPAGHHIPLVLTHARLAETLLQLGDIEAALDQCRHSCLHYPHTASRRTTTALTALRRSLAPYRRHPQAREVRDRIVQLTRSAAPGSGGMA</sequence>
<protein>
    <recommendedName>
        <fullName evidence="5">Tetratricopeptide repeat protein</fullName>
    </recommendedName>
</protein>
<name>A0ABS3Y7B6_9ACTN</name>
<dbReference type="Proteomes" id="UP000721954">
    <property type="component" value="Unassembled WGS sequence"/>
</dbReference>
<dbReference type="EMBL" id="JAFFZM010000032">
    <property type="protein sequence ID" value="MBO8203032.1"/>
    <property type="molecule type" value="Genomic_DNA"/>
</dbReference>
<dbReference type="PROSITE" id="PS50005">
    <property type="entry name" value="TPR"/>
    <property type="match status" value="1"/>
</dbReference>
<keyword evidence="4" id="KW-1185">Reference proteome</keyword>
<dbReference type="SUPFAM" id="SSF48452">
    <property type="entry name" value="TPR-like"/>
    <property type="match status" value="2"/>
</dbReference>
<organism evidence="3 4">
    <name type="scientific">Streptomyces smyrnaeus</name>
    <dbReference type="NCBI Taxonomy" id="1387713"/>
    <lineage>
        <taxon>Bacteria</taxon>
        <taxon>Bacillati</taxon>
        <taxon>Actinomycetota</taxon>
        <taxon>Actinomycetes</taxon>
        <taxon>Kitasatosporales</taxon>
        <taxon>Streptomycetaceae</taxon>
        <taxon>Streptomyces</taxon>
    </lineage>
</organism>
<feature type="repeat" description="TPR" evidence="1">
    <location>
        <begin position="347"/>
        <end position="380"/>
    </location>
</feature>
<evidence type="ECO:0000256" key="2">
    <source>
        <dbReference type="SAM" id="MobiDB-lite"/>
    </source>
</evidence>
<accession>A0ABS3Y7B6</accession>
<dbReference type="SMART" id="SM00028">
    <property type="entry name" value="TPR"/>
    <property type="match status" value="4"/>
</dbReference>
<gene>
    <name evidence="3" type="ORF">JW613_32850</name>
</gene>
<evidence type="ECO:0000313" key="3">
    <source>
        <dbReference type="EMBL" id="MBO8203032.1"/>
    </source>
</evidence>
<evidence type="ECO:0000256" key="1">
    <source>
        <dbReference type="PROSITE-ProRule" id="PRU00339"/>
    </source>
</evidence>
<dbReference type="InterPro" id="IPR019734">
    <property type="entry name" value="TPR_rpt"/>
</dbReference>
<feature type="region of interest" description="Disordered" evidence="2">
    <location>
        <begin position="130"/>
        <end position="149"/>
    </location>
</feature>
<comment type="caution">
    <text evidence="3">The sequence shown here is derived from an EMBL/GenBank/DDBJ whole genome shotgun (WGS) entry which is preliminary data.</text>
</comment>
<evidence type="ECO:0000313" key="4">
    <source>
        <dbReference type="Proteomes" id="UP000721954"/>
    </source>
</evidence>
<evidence type="ECO:0008006" key="5">
    <source>
        <dbReference type="Google" id="ProtNLM"/>
    </source>
</evidence>
<proteinExistence type="predicted"/>
<dbReference type="Gene3D" id="1.25.40.10">
    <property type="entry name" value="Tetratricopeptide repeat domain"/>
    <property type="match status" value="2"/>
</dbReference>